<name>A0A9P6PVF9_9FUNG</name>
<feature type="region of interest" description="Disordered" evidence="1">
    <location>
        <begin position="1"/>
        <end position="35"/>
    </location>
</feature>
<evidence type="ECO:0000313" key="2">
    <source>
        <dbReference type="EMBL" id="KAG0253344.1"/>
    </source>
</evidence>
<reference evidence="2" key="1">
    <citation type="journal article" date="2020" name="Fungal Divers.">
        <title>Resolving the Mortierellaceae phylogeny through synthesis of multi-gene phylogenetics and phylogenomics.</title>
        <authorList>
            <person name="Vandepol N."/>
            <person name="Liber J."/>
            <person name="Desiro A."/>
            <person name="Na H."/>
            <person name="Kennedy M."/>
            <person name="Barry K."/>
            <person name="Grigoriev I.V."/>
            <person name="Miller A.N."/>
            <person name="O'Donnell K."/>
            <person name="Stajich J.E."/>
            <person name="Bonito G."/>
        </authorList>
    </citation>
    <scope>NUCLEOTIDE SEQUENCE</scope>
    <source>
        <strain evidence="2">BC1065</strain>
    </source>
</reference>
<evidence type="ECO:0000256" key="1">
    <source>
        <dbReference type="SAM" id="MobiDB-lite"/>
    </source>
</evidence>
<protein>
    <submittedName>
        <fullName evidence="2">Uncharacterized protein</fullName>
    </submittedName>
</protein>
<organism evidence="2 3">
    <name type="scientific">Actinomortierella ambigua</name>
    <dbReference type="NCBI Taxonomy" id="1343610"/>
    <lineage>
        <taxon>Eukaryota</taxon>
        <taxon>Fungi</taxon>
        <taxon>Fungi incertae sedis</taxon>
        <taxon>Mucoromycota</taxon>
        <taxon>Mortierellomycotina</taxon>
        <taxon>Mortierellomycetes</taxon>
        <taxon>Mortierellales</taxon>
        <taxon>Mortierellaceae</taxon>
        <taxon>Actinomortierella</taxon>
    </lineage>
</organism>
<feature type="non-terminal residue" evidence="2">
    <location>
        <position position="84"/>
    </location>
</feature>
<dbReference type="AlphaFoldDB" id="A0A9P6PVF9"/>
<evidence type="ECO:0000313" key="3">
    <source>
        <dbReference type="Proteomes" id="UP000807716"/>
    </source>
</evidence>
<comment type="caution">
    <text evidence="2">The sequence shown here is derived from an EMBL/GenBank/DDBJ whole genome shotgun (WGS) entry which is preliminary data.</text>
</comment>
<keyword evidence="3" id="KW-1185">Reference proteome</keyword>
<dbReference type="EMBL" id="JAAAJB010000589">
    <property type="protein sequence ID" value="KAG0253344.1"/>
    <property type="molecule type" value="Genomic_DNA"/>
</dbReference>
<sequence>MPEGNPLSLCSQSAQDPTPPLPSLRYYRGSRQPRDPDYQCRWLLNLDATTMSYVDFEATSVLIQENPSLQRVNARGSGRSNYKT</sequence>
<accession>A0A9P6PVF9</accession>
<dbReference type="Proteomes" id="UP000807716">
    <property type="component" value="Unassembled WGS sequence"/>
</dbReference>
<gene>
    <name evidence="2" type="ORF">DFQ27_007450</name>
</gene>
<proteinExistence type="predicted"/>